<name>A0A0G4F8R0_VITBC</name>
<dbReference type="InParanoid" id="A0A0G4F8R0"/>
<sequence>MLLDRQTFMEGLKNHLQEQGSGINIIRFPKPTDGPKKDKRLNVYDVYRTVEDMGGYEQCNRNNMWAMCCSKLGFTAPTYAEAQELMRSYEKYILEYVTVAGGHPTTAANPRPTHQPPPSSYGRPSALNVPSRTPNAPRPSQYSYAMVPAAAPRPPQQRPYPYQPPPPKRRGRPPTKNRDVARPPPAQQQQQQHVMVTRHGGQAPSRSPPSGPPTGEGFARHAQQLGLSASPSRPGCIIVPQQQPQQQQQPQPQPQPQPGYFQLHGHPWAEALQLQQQLQRQRQRENEADALDTELRRIARTLCQRHRDVRTPPHQWLTSTERVNPITAALNALYKTACDTTTTTTTTAAAAAAARAGNGAKKTASLSKLPSLMSILSAILSEVCQHTLSLLKDHADAEELKRTRTSDGDNTTTAEADSPPAVSPSQLHRAASFLYHLPNVLAALLQHDDNLNIVIGTAPPIQPPLPIPVPLQMPPSQSHSRMPSYDNIAAGAGGGGDQPTAAAAGAASIVIDKEDDRGSKNNDDIVERASRLSRYDSLARASDDNNAEGEDMLMAGEGIHYGFVSALFDVLQVWEATMALSLPPHALPTSFLVNVAMATDICIRTLLVLLGRAEGAGKEGGEWLVRQSGERVLRVMDANTRVYPDVLREKASVERLEWLKRCLGVAKAALDTMTQLVSTTYTEVWSPMLLPVLKQSLPWLLAPYLGGSPSLSSTSGANKQTHEFILLINQCRDAALTLMCLVVSDHLPAVLKQLVVTSTTSTGQPPPPPAAAAAAAAADAPQPSSGRELVVRPIVGVLRSELQPIISIPLVDDPSSTFSSSLDTGVSVSVRAGDVESITSSRYVAIGLHCLVQLLQQKDTTLWLTPFLDDIMEIACALKRFQSPAGPLFWEVVEAVLCSGSRGDDDTQVAMPMAVDGGDTAAEEGANGAAAAPAAMDM</sequence>
<evidence type="ECO:0000313" key="4">
    <source>
        <dbReference type="Proteomes" id="UP000041254"/>
    </source>
</evidence>
<feature type="region of interest" description="Disordered" evidence="1">
    <location>
        <begin position="104"/>
        <end position="263"/>
    </location>
</feature>
<dbReference type="EMBL" id="CDMY01000385">
    <property type="protein sequence ID" value="CEM08574.1"/>
    <property type="molecule type" value="Genomic_DNA"/>
</dbReference>
<dbReference type="OrthoDB" id="1938591at2759"/>
<evidence type="ECO:0000259" key="2">
    <source>
        <dbReference type="PROSITE" id="PS51011"/>
    </source>
</evidence>
<protein>
    <recommendedName>
        <fullName evidence="2">ARID domain-containing protein</fullName>
    </recommendedName>
</protein>
<gene>
    <name evidence="3" type="ORF">Vbra_14635</name>
</gene>
<dbReference type="InterPro" id="IPR001606">
    <property type="entry name" value="ARID_dom"/>
</dbReference>
<dbReference type="GO" id="GO:0003677">
    <property type="term" value="F:DNA binding"/>
    <property type="evidence" value="ECO:0007669"/>
    <property type="project" value="InterPro"/>
</dbReference>
<feature type="compositionally biased region" description="Polar residues" evidence="1">
    <location>
        <begin position="128"/>
        <end position="143"/>
    </location>
</feature>
<dbReference type="Gene3D" id="1.10.150.60">
    <property type="entry name" value="ARID DNA-binding domain"/>
    <property type="match status" value="1"/>
</dbReference>
<feature type="compositionally biased region" description="Pro residues" evidence="1">
    <location>
        <begin position="151"/>
        <end position="166"/>
    </location>
</feature>
<feature type="domain" description="ARID" evidence="2">
    <location>
        <begin position="2"/>
        <end position="101"/>
    </location>
</feature>
<dbReference type="AlphaFoldDB" id="A0A0G4F8R0"/>
<dbReference type="InterPro" id="IPR036431">
    <property type="entry name" value="ARID_dom_sf"/>
</dbReference>
<dbReference type="SMART" id="SM00501">
    <property type="entry name" value="BRIGHT"/>
    <property type="match status" value="1"/>
</dbReference>
<dbReference type="SMART" id="SM01014">
    <property type="entry name" value="ARID"/>
    <property type="match status" value="1"/>
</dbReference>
<dbReference type="VEuPathDB" id="CryptoDB:Vbra_14635"/>
<dbReference type="PANTHER" id="PTHR24216">
    <property type="entry name" value="PAXILLIN-RELATED"/>
    <property type="match status" value="1"/>
</dbReference>
<organism evidence="3 4">
    <name type="scientific">Vitrella brassicaformis (strain CCMP3155)</name>
    <dbReference type="NCBI Taxonomy" id="1169540"/>
    <lineage>
        <taxon>Eukaryota</taxon>
        <taxon>Sar</taxon>
        <taxon>Alveolata</taxon>
        <taxon>Colpodellida</taxon>
        <taxon>Vitrellaceae</taxon>
        <taxon>Vitrella</taxon>
    </lineage>
</organism>
<dbReference type="PROSITE" id="PS51011">
    <property type="entry name" value="ARID"/>
    <property type="match status" value="1"/>
</dbReference>
<feature type="region of interest" description="Disordered" evidence="1">
    <location>
        <begin position="759"/>
        <end position="778"/>
    </location>
</feature>
<dbReference type="CDD" id="cd16100">
    <property type="entry name" value="ARID"/>
    <property type="match status" value="1"/>
</dbReference>
<evidence type="ECO:0000256" key="1">
    <source>
        <dbReference type="SAM" id="MobiDB-lite"/>
    </source>
</evidence>
<evidence type="ECO:0000313" key="3">
    <source>
        <dbReference type="EMBL" id="CEM08574.1"/>
    </source>
</evidence>
<dbReference type="SUPFAM" id="SSF46774">
    <property type="entry name" value="ARID-like"/>
    <property type="match status" value="1"/>
</dbReference>
<dbReference type="Pfam" id="PF01388">
    <property type="entry name" value="ARID"/>
    <property type="match status" value="1"/>
</dbReference>
<keyword evidence="4" id="KW-1185">Reference proteome</keyword>
<reference evidence="3 4" key="1">
    <citation type="submission" date="2014-11" db="EMBL/GenBank/DDBJ databases">
        <authorList>
            <person name="Zhu J."/>
            <person name="Qi W."/>
            <person name="Song R."/>
        </authorList>
    </citation>
    <scope>NUCLEOTIDE SEQUENCE [LARGE SCALE GENOMIC DNA]</scope>
</reference>
<feature type="compositionally biased region" description="Low complexity" evidence="1">
    <location>
        <begin position="240"/>
        <end position="250"/>
    </location>
</feature>
<proteinExistence type="predicted"/>
<dbReference type="Proteomes" id="UP000041254">
    <property type="component" value="Unassembled WGS sequence"/>
</dbReference>
<feature type="region of interest" description="Disordered" evidence="1">
    <location>
        <begin position="400"/>
        <end position="424"/>
    </location>
</feature>
<dbReference type="PANTHER" id="PTHR24216:SF65">
    <property type="entry name" value="PAXILLIN-LIKE PROTEIN 1"/>
    <property type="match status" value="1"/>
</dbReference>
<accession>A0A0G4F8R0</accession>